<dbReference type="InterPro" id="IPR038461">
    <property type="entry name" value="Schlafen_AlbA_2_dom_sf"/>
</dbReference>
<evidence type="ECO:0000313" key="3">
    <source>
        <dbReference type="Proteomes" id="UP001597368"/>
    </source>
</evidence>
<dbReference type="Pfam" id="PF04326">
    <property type="entry name" value="SLFN_AlbA_2"/>
    <property type="match status" value="1"/>
</dbReference>
<keyword evidence="3" id="KW-1185">Reference proteome</keyword>
<accession>A0ABW4TEH4</accession>
<protein>
    <submittedName>
        <fullName evidence="2">Helix-turn-helix domain-containing protein</fullName>
    </submittedName>
</protein>
<comment type="caution">
    <text evidence="2">The sequence shown here is derived from an EMBL/GenBank/DDBJ whole genome shotgun (WGS) entry which is preliminary data.</text>
</comment>
<organism evidence="2 3">
    <name type="scientific">Nonomuraea mangrovi</name>
    <dbReference type="NCBI Taxonomy" id="2316207"/>
    <lineage>
        <taxon>Bacteria</taxon>
        <taxon>Bacillati</taxon>
        <taxon>Actinomycetota</taxon>
        <taxon>Actinomycetes</taxon>
        <taxon>Streptosporangiales</taxon>
        <taxon>Streptosporangiaceae</taxon>
        <taxon>Nonomuraea</taxon>
    </lineage>
</organism>
<evidence type="ECO:0000313" key="2">
    <source>
        <dbReference type="EMBL" id="MFD1938774.1"/>
    </source>
</evidence>
<sequence length="381" mass="42431">MREPEVRIQAGAHRISVSSFNGHDYRFYPDQIAAVKPLYLHTLAQAIIAHSNDHDITSNTSSKDVDEDSVASICFHGDDVLPWDETDIIMYLDLTRGEEFTVTFFGISQTDTGIPAIERASEFLLRRFNFLEWEIEPNPEGQSSPYDDGFRAWIIKCKGIYADFSVGDLCMLRQQLSRSIFFTEDDSTHPRHVVDILEAGQAHAMLEMAESETLEVKRTYFGKPAPIWKVALAQAVSSFANAEKGGVLIIGMSTETNENGDDIIKALTPLEANPGRRQQHLKILNERIFPPIEGLEVGVVEVEGGDIVYVVVPPQAEELKPFIVHGGIVEGHEPSNTFSITRRRGDHTIPVDVASLHSTIVSGRTFIRSGLRNKAASDRNE</sequence>
<dbReference type="RefSeq" id="WP_379580868.1">
    <property type="nucleotide sequence ID" value="NZ_JBHUFV010000075.1"/>
</dbReference>
<gene>
    <name evidence="2" type="ORF">ACFSKW_45660</name>
</gene>
<dbReference type="EMBL" id="JBHUFV010000075">
    <property type="protein sequence ID" value="MFD1938774.1"/>
    <property type="molecule type" value="Genomic_DNA"/>
</dbReference>
<proteinExistence type="predicted"/>
<dbReference type="Proteomes" id="UP001597368">
    <property type="component" value="Unassembled WGS sequence"/>
</dbReference>
<dbReference type="Gene3D" id="3.30.950.30">
    <property type="entry name" value="Schlafen, AAA domain"/>
    <property type="match status" value="1"/>
</dbReference>
<evidence type="ECO:0000259" key="1">
    <source>
        <dbReference type="Pfam" id="PF04326"/>
    </source>
</evidence>
<dbReference type="InterPro" id="IPR007421">
    <property type="entry name" value="Schlafen_AlbA_2_dom"/>
</dbReference>
<name>A0ABW4TEH4_9ACTN</name>
<feature type="domain" description="Schlafen AlbA-2" evidence="1">
    <location>
        <begin position="210"/>
        <end position="319"/>
    </location>
</feature>
<reference evidence="3" key="1">
    <citation type="journal article" date="2019" name="Int. J. Syst. Evol. Microbiol.">
        <title>The Global Catalogue of Microorganisms (GCM) 10K type strain sequencing project: providing services to taxonomists for standard genome sequencing and annotation.</title>
        <authorList>
            <consortium name="The Broad Institute Genomics Platform"/>
            <consortium name="The Broad Institute Genome Sequencing Center for Infectious Disease"/>
            <person name="Wu L."/>
            <person name="Ma J."/>
        </authorList>
    </citation>
    <scope>NUCLEOTIDE SEQUENCE [LARGE SCALE GENOMIC DNA]</scope>
    <source>
        <strain evidence="3">ICMP 6774ER</strain>
    </source>
</reference>